<evidence type="ECO:0000256" key="1">
    <source>
        <dbReference type="ARBA" id="ARBA00004613"/>
    </source>
</evidence>
<organism evidence="4 5">
    <name type="scientific">Megaselia scalaris</name>
    <name type="common">Humpbacked fly</name>
    <name type="synonym">Phora scalaris</name>
    <dbReference type="NCBI Taxonomy" id="36166"/>
    <lineage>
        <taxon>Eukaryota</taxon>
        <taxon>Metazoa</taxon>
        <taxon>Ecdysozoa</taxon>
        <taxon>Arthropoda</taxon>
        <taxon>Hexapoda</taxon>
        <taxon>Insecta</taxon>
        <taxon>Pterygota</taxon>
        <taxon>Neoptera</taxon>
        <taxon>Endopterygota</taxon>
        <taxon>Diptera</taxon>
        <taxon>Brachycera</taxon>
        <taxon>Muscomorpha</taxon>
        <taxon>Platypezoidea</taxon>
        <taxon>Phoridae</taxon>
        <taxon>Megaseliini</taxon>
        <taxon>Megaselia</taxon>
    </lineage>
</organism>
<dbReference type="PANTHER" id="PTHR10334">
    <property type="entry name" value="CYSTEINE-RICH SECRETORY PROTEIN-RELATED"/>
    <property type="match status" value="1"/>
</dbReference>
<comment type="subcellular location">
    <subcellularLocation>
        <location evidence="1">Secreted</location>
    </subcellularLocation>
</comment>
<evidence type="ECO:0000313" key="4">
    <source>
        <dbReference type="EnsemblMetazoa" id="MESCA003787-PA"/>
    </source>
</evidence>
<dbReference type="STRING" id="36166.T1GJX7"/>
<dbReference type="Pfam" id="PF00188">
    <property type="entry name" value="CAP"/>
    <property type="match status" value="1"/>
</dbReference>
<evidence type="ECO:0000256" key="2">
    <source>
        <dbReference type="ARBA" id="ARBA00022525"/>
    </source>
</evidence>
<dbReference type="SMART" id="SM00198">
    <property type="entry name" value="SCP"/>
    <property type="match status" value="1"/>
</dbReference>
<dbReference type="InterPro" id="IPR034113">
    <property type="entry name" value="SCP_GAPR1-like"/>
</dbReference>
<dbReference type="PRINTS" id="PR00837">
    <property type="entry name" value="V5TPXLIKE"/>
</dbReference>
<reference evidence="4" key="2">
    <citation type="submission" date="2015-06" db="UniProtKB">
        <authorList>
            <consortium name="EnsemblMetazoa"/>
        </authorList>
    </citation>
    <scope>IDENTIFICATION</scope>
</reference>
<feature type="domain" description="SCP" evidence="3">
    <location>
        <begin position="2"/>
        <end position="88"/>
    </location>
</feature>
<dbReference type="PROSITE" id="PS01009">
    <property type="entry name" value="CRISP_1"/>
    <property type="match status" value="1"/>
</dbReference>
<proteinExistence type="predicted"/>
<dbReference type="HOGENOM" id="CLU_035730_9_3_1"/>
<dbReference type="InterPro" id="IPR035940">
    <property type="entry name" value="CAP_sf"/>
</dbReference>
<evidence type="ECO:0000313" key="5">
    <source>
        <dbReference type="Proteomes" id="UP000015102"/>
    </source>
</evidence>
<dbReference type="SUPFAM" id="SSF55797">
    <property type="entry name" value="PR-1-like"/>
    <property type="match status" value="1"/>
</dbReference>
<dbReference type="PRINTS" id="PR00838">
    <property type="entry name" value="V5ALLERGEN"/>
</dbReference>
<accession>T1GJX7</accession>
<dbReference type="CDD" id="cd05382">
    <property type="entry name" value="CAP_GAPR1-like"/>
    <property type="match status" value="1"/>
</dbReference>
<dbReference type="Gene3D" id="3.40.33.10">
    <property type="entry name" value="CAP"/>
    <property type="match status" value="1"/>
</dbReference>
<sequence>MYHRPESPYGENIFMGVGMDSVDASKPVQAWYDEIKLYDFQKPVFDPKIGHFTQLVWKNSKKLGVAIAQKEKTIIVVANYDPPGNIKNRYDSNVLPPK</sequence>
<dbReference type="AlphaFoldDB" id="T1GJX7"/>
<name>T1GJX7_MEGSC</name>
<dbReference type="OMA" id="GHFTIME"/>
<dbReference type="EnsemblMetazoa" id="MESCA003787-RA">
    <property type="protein sequence ID" value="MESCA003787-PA"/>
    <property type="gene ID" value="MESCA003787"/>
</dbReference>
<dbReference type="InterPro" id="IPR018244">
    <property type="entry name" value="Allrgn_V5/Tpx1_CS"/>
</dbReference>
<dbReference type="InterPro" id="IPR002413">
    <property type="entry name" value="V5_allergen-like"/>
</dbReference>
<dbReference type="EMBL" id="CAQQ02006392">
    <property type="status" value="NOT_ANNOTATED_CDS"/>
    <property type="molecule type" value="Genomic_DNA"/>
</dbReference>
<keyword evidence="5" id="KW-1185">Reference proteome</keyword>
<dbReference type="InterPro" id="IPR014044">
    <property type="entry name" value="CAP_dom"/>
</dbReference>
<evidence type="ECO:0000259" key="3">
    <source>
        <dbReference type="SMART" id="SM00198"/>
    </source>
</evidence>
<dbReference type="InterPro" id="IPR001283">
    <property type="entry name" value="CRISP-related"/>
</dbReference>
<dbReference type="Proteomes" id="UP000015102">
    <property type="component" value="Unassembled WGS sequence"/>
</dbReference>
<dbReference type="GO" id="GO:0005576">
    <property type="term" value="C:extracellular region"/>
    <property type="evidence" value="ECO:0007669"/>
    <property type="project" value="UniProtKB-SubCell"/>
</dbReference>
<reference evidence="5" key="1">
    <citation type="submission" date="2013-02" db="EMBL/GenBank/DDBJ databases">
        <authorList>
            <person name="Hughes D."/>
        </authorList>
    </citation>
    <scope>NUCLEOTIDE SEQUENCE</scope>
    <source>
        <strain>Durham</strain>
        <strain evidence="5">NC isolate 2 -- Noor lab</strain>
    </source>
</reference>
<protein>
    <recommendedName>
        <fullName evidence="3">SCP domain-containing protein</fullName>
    </recommendedName>
</protein>
<keyword evidence="2" id="KW-0964">Secreted</keyword>